<dbReference type="InterPro" id="IPR015414">
    <property type="entry name" value="TMEM64"/>
</dbReference>
<evidence type="ECO:0000256" key="3">
    <source>
        <dbReference type="ARBA" id="ARBA00022692"/>
    </source>
</evidence>
<evidence type="ECO:0000313" key="8">
    <source>
        <dbReference type="EMBL" id="MBC3889221.1"/>
    </source>
</evidence>
<comment type="similarity">
    <text evidence="6">Belongs to the TVP38/TMEM64 family.</text>
</comment>
<protein>
    <recommendedName>
        <fullName evidence="6">TVP38/TMEM64 family membrane protein</fullName>
    </recommendedName>
</protein>
<reference evidence="8" key="2">
    <citation type="submission" date="2020-10" db="EMBL/GenBank/DDBJ databases">
        <title>Comparative genomics of the Acetobacterium genus.</title>
        <authorList>
            <person name="Marshall C."/>
            <person name="May H."/>
            <person name="Norman S."/>
        </authorList>
    </citation>
    <scope>NUCLEOTIDE SEQUENCE</scope>
    <source>
        <strain evidence="8">DER-2019</strain>
    </source>
</reference>
<keyword evidence="5 6" id="KW-0472">Membrane</keyword>
<feature type="domain" description="VTT" evidence="7">
    <location>
        <begin position="68"/>
        <end position="184"/>
    </location>
</feature>
<comment type="caution">
    <text evidence="8">The sequence shown here is derived from an EMBL/GenBank/DDBJ whole genome shotgun (WGS) entry which is preliminary data.</text>
</comment>
<evidence type="ECO:0000256" key="2">
    <source>
        <dbReference type="ARBA" id="ARBA00022475"/>
    </source>
</evidence>
<proteinExistence type="inferred from homology"/>
<feature type="transmembrane region" description="Helical" evidence="6">
    <location>
        <begin position="168"/>
        <end position="189"/>
    </location>
</feature>
<gene>
    <name evidence="8" type="ORF">GH810_12945</name>
</gene>
<organism evidence="8 9">
    <name type="scientific">Acetobacterium paludosum</name>
    <dbReference type="NCBI Taxonomy" id="52693"/>
    <lineage>
        <taxon>Bacteria</taxon>
        <taxon>Bacillati</taxon>
        <taxon>Bacillota</taxon>
        <taxon>Clostridia</taxon>
        <taxon>Eubacteriales</taxon>
        <taxon>Eubacteriaceae</taxon>
        <taxon>Acetobacterium</taxon>
    </lineage>
</organism>
<dbReference type="GO" id="GO:0005886">
    <property type="term" value="C:plasma membrane"/>
    <property type="evidence" value="ECO:0007669"/>
    <property type="project" value="UniProtKB-SubCell"/>
</dbReference>
<feature type="transmembrane region" description="Helical" evidence="6">
    <location>
        <begin position="87"/>
        <end position="104"/>
    </location>
</feature>
<dbReference type="Proteomes" id="UP000616595">
    <property type="component" value="Unassembled WGS sequence"/>
</dbReference>
<dbReference type="EMBL" id="WJBD01000016">
    <property type="protein sequence ID" value="MBC3889221.1"/>
    <property type="molecule type" value="Genomic_DNA"/>
</dbReference>
<evidence type="ECO:0000313" key="9">
    <source>
        <dbReference type="Proteomes" id="UP000616595"/>
    </source>
</evidence>
<dbReference type="RefSeq" id="WP_148566815.1">
    <property type="nucleotide sequence ID" value="NZ_RXYA01000006.1"/>
</dbReference>
<dbReference type="PANTHER" id="PTHR12677">
    <property type="entry name" value="GOLGI APPARATUS MEMBRANE PROTEIN TVP38-RELATED"/>
    <property type="match status" value="1"/>
</dbReference>
<evidence type="ECO:0000256" key="1">
    <source>
        <dbReference type="ARBA" id="ARBA00004651"/>
    </source>
</evidence>
<dbReference type="Pfam" id="PF09335">
    <property type="entry name" value="VTT_dom"/>
    <property type="match status" value="1"/>
</dbReference>
<evidence type="ECO:0000256" key="6">
    <source>
        <dbReference type="RuleBase" id="RU366058"/>
    </source>
</evidence>
<evidence type="ECO:0000256" key="5">
    <source>
        <dbReference type="ARBA" id="ARBA00023136"/>
    </source>
</evidence>
<name>A0A923KY55_9FIRM</name>
<sequence>MTNTKKQVINAVTIMGLLGSAFFIIYGIKMQIFTSQTALEQFMKSAGVFAPSLFVTFQAVQVVIPILPGGIGCLAGVIIFGPVKGFIYNYIGICIGSVMAFLLAKNYGSGFVRSVFNEKTYQKYESWLQKGSNFDKWFALAILSPVAPDDYLCYLAGLTEMRVKKFTLIILACKPIGIAAYSFGINLIYTSLLSLFH</sequence>
<dbReference type="AlphaFoldDB" id="A0A923KY55"/>
<feature type="transmembrane region" description="Helical" evidence="6">
    <location>
        <begin position="48"/>
        <end position="80"/>
    </location>
</feature>
<dbReference type="InterPro" id="IPR032816">
    <property type="entry name" value="VTT_dom"/>
</dbReference>
<evidence type="ECO:0000256" key="4">
    <source>
        <dbReference type="ARBA" id="ARBA00022989"/>
    </source>
</evidence>
<comment type="subcellular location">
    <subcellularLocation>
        <location evidence="1 6">Cell membrane</location>
        <topology evidence="1 6">Multi-pass membrane protein</topology>
    </subcellularLocation>
</comment>
<feature type="transmembrane region" description="Helical" evidence="6">
    <location>
        <begin position="137"/>
        <end position="156"/>
    </location>
</feature>
<keyword evidence="2 6" id="KW-1003">Cell membrane</keyword>
<accession>A0A923KY55</accession>
<keyword evidence="3 6" id="KW-0812">Transmembrane</keyword>
<dbReference type="PANTHER" id="PTHR12677:SF49">
    <property type="entry name" value="TVP38_TMEM64 FAMILY MEMBRANE PROTEIN"/>
    <property type="match status" value="1"/>
</dbReference>
<dbReference type="OrthoDB" id="371137at2"/>
<reference evidence="8" key="1">
    <citation type="submission" date="2019-10" db="EMBL/GenBank/DDBJ databases">
        <authorList>
            <person name="Ross D.E."/>
            <person name="Gulliver D."/>
        </authorList>
    </citation>
    <scope>NUCLEOTIDE SEQUENCE</scope>
    <source>
        <strain evidence="8">DER-2019</strain>
    </source>
</reference>
<evidence type="ECO:0000259" key="7">
    <source>
        <dbReference type="Pfam" id="PF09335"/>
    </source>
</evidence>
<keyword evidence="4 6" id="KW-1133">Transmembrane helix</keyword>
<keyword evidence="9" id="KW-1185">Reference proteome</keyword>
<feature type="transmembrane region" description="Helical" evidence="6">
    <location>
        <begin position="7"/>
        <end position="28"/>
    </location>
</feature>